<dbReference type="RefSeq" id="WP_284257153.1">
    <property type="nucleotide sequence ID" value="NZ_BSOS01000024.1"/>
</dbReference>
<dbReference type="Proteomes" id="UP001156641">
    <property type="component" value="Unassembled WGS sequence"/>
</dbReference>
<evidence type="ECO:0000313" key="1">
    <source>
        <dbReference type="EMBL" id="GLR66456.1"/>
    </source>
</evidence>
<keyword evidence="2" id="KW-1185">Reference proteome</keyword>
<name>A0ABQ6A1Z4_9PROT</name>
<dbReference type="EMBL" id="BSOS01000024">
    <property type="protein sequence ID" value="GLR66456.1"/>
    <property type="molecule type" value="Genomic_DNA"/>
</dbReference>
<organism evidence="1 2">
    <name type="scientific">Acidocella aquatica</name>
    <dbReference type="NCBI Taxonomy" id="1922313"/>
    <lineage>
        <taxon>Bacteria</taxon>
        <taxon>Pseudomonadati</taxon>
        <taxon>Pseudomonadota</taxon>
        <taxon>Alphaproteobacteria</taxon>
        <taxon>Acetobacterales</taxon>
        <taxon>Acidocellaceae</taxon>
        <taxon>Acidocella</taxon>
    </lineage>
</organism>
<proteinExistence type="predicted"/>
<sequence length="253" mass="26194">MIRPLTLLSAILFFVSGAYLFVVKHHAQMLDDQIAAVTQATRLDQQRIRVLQAQWALEADPSRLAQLSTQFTTLQPMKPNQLMTLAALGSALPAPGSAAPGPNPLDAVPVLPVVAPMPAAVASAVQSAGQTMVQPAVKMAGVQPVAKAMVHLARAQGVVGADKAAVHLASADAQPRSLLGQAHMAHVRHNKASVTHEYAQNRPAFSAQPLAAVRPPMGAQVMSVRAVAQAVPMASAQDDGGSLLGMAQSGSGN</sequence>
<protein>
    <submittedName>
        <fullName evidence="1">Uncharacterized protein</fullName>
    </submittedName>
</protein>
<comment type="caution">
    <text evidence="1">The sequence shown here is derived from an EMBL/GenBank/DDBJ whole genome shotgun (WGS) entry which is preliminary data.</text>
</comment>
<gene>
    <name evidence="1" type="ORF">GCM10010909_11360</name>
</gene>
<reference evidence="2" key="1">
    <citation type="journal article" date="2019" name="Int. J. Syst. Evol. Microbiol.">
        <title>The Global Catalogue of Microorganisms (GCM) 10K type strain sequencing project: providing services to taxonomists for standard genome sequencing and annotation.</title>
        <authorList>
            <consortium name="The Broad Institute Genomics Platform"/>
            <consortium name="The Broad Institute Genome Sequencing Center for Infectious Disease"/>
            <person name="Wu L."/>
            <person name="Ma J."/>
        </authorList>
    </citation>
    <scope>NUCLEOTIDE SEQUENCE [LARGE SCALE GENOMIC DNA]</scope>
    <source>
        <strain evidence="2">NBRC 112502</strain>
    </source>
</reference>
<evidence type="ECO:0000313" key="2">
    <source>
        <dbReference type="Proteomes" id="UP001156641"/>
    </source>
</evidence>
<accession>A0ABQ6A1Z4</accession>